<accession>A0ABR5YB27</accession>
<reference evidence="3" key="1">
    <citation type="submission" date="2016-01" db="EMBL/GenBank/DDBJ databases">
        <title>Draft genome of Chromobacterium sp. F49.</title>
        <authorList>
            <person name="Hong K.W."/>
        </authorList>
    </citation>
    <scope>NUCLEOTIDE SEQUENCE [LARGE SCALE GENOMIC DNA]</scope>
    <source>
        <strain evidence="3">CN3</strain>
    </source>
</reference>
<protein>
    <submittedName>
        <fullName evidence="2">Uncharacterized protein</fullName>
    </submittedName>
</protein>
<sequence length="119" mass="13127">MHNDVVPESTTDTATEELRASLSDIIRFALMQKICLSVRYNNMDMILAPHMLWTKHGDLHVDAVTVERAGSPPKIFKIGTFKLLGLGNVALTSRTFEPQAEFDPNDPKYAEAPIASVTG</sequence>
<evidence type="ECO:0000256" key="1">
    <source>
        <dbReference type="SAM" id="MobiDB-lite"/>
    </source>
</evidence>
<dbReference type="RefSeq" id="WP_066690656.1">
    <property type="nucleotide sequence ID" value="NZ_LQQO01000021.1"/>
</dbReference>
<evidence type="ECO:0000313" key="3">
    <source>
        <dbReference type="Proteomes" id="UP000076609"/>
    </source>
</evidence>
<name>A0ABR5YB27_9SPHN</name>
<organism evidence="2 3">
    <name type="scientific">Sphingomonas hankookensis</name>
    <dbReference type="NCBI Taxonomy" id="563996"/>
    <lineage>
        <taxon>Bacteria</taxon>
        <taxon>Pseudomonadati</taxon>
        <taxon>Pseudomonadota</taxon>
        <taxon>Alphaproteobacteria</taxon>
        <taxon>Sphingomonadales</taxon>
        <taxon>Sphingomonadaceae</taxon>
        <taxon>Sphingomonas</taxon>
    </lineage>
</organism>
<dbReference type="EMBL" id="LQQO01000021">
    <property type="protein sequence ID" value="KZE13442.1"/>
    <property type="molecule type" value="Genomic_DNA"/>
</dbReference>
<dbReference type="Proteomes" id="UP000076609">
    <property type="component" value="Unassembled WGS sequence"/>
</dbReference>
<evidence type="ECO:0000313" key="2">
    <source>
        <dbReference type="EMBL" id="KZE13442.1"/>
    </source>
</evidence>
<comment type="caution">
    <text evidence="2">The sequence shown here is derived from an EMBL/GenBank/DDBJ whole genome shotgun (WGS) entry which is preliminary data.</text>
</comment>
<gene>
    <name evidence="2" type="ORF">AVT10_15605</name>
</gene>
<feature type="region of interest" description="Disordered" evidence="1">
    <location>
        <begin position="99"/>
        <end position="119"/>
    </location>
</feature>
<keyword evidence="3" id="KW-1185">Reference proteome</keyword>
<proteinExistence type="predicted"/>